<dbReference type="OrthoDB" id="2017405at2759"/>
<sequence>MSNTDFQTAAKQEEAYLRAVHPTPEDIPGCMKLFDDFLACNIMGVQLKSLYRYGHMSVCDHKLDDFKFCMSIKNMHPEEKRDAWIHRRAEWWARRRLERSSEDVWDIRTEPLKDFPPARPDVTSSSTSTIE</sequence>
<evidence type="ECO:0000313" key="3">
    <source>
        <dbReference type="Proteomes" id="UP000194127"/>
    </source>
</evidence>
<dbReference type="STRING" id="670580.A0A1X6N267"/>
<evidence type="ECO:0008006" key="4">
    <source>
        <dbReference type="Google" id="ProtNLM"/>
    </source>
</evidence>
<dbReference type="Pfam" id="PF11326">
    <property type="entry name" value="PANTS-like"/>
    <property type="match status" value="1"/>
</dbReference>
<dbReference type="Proteomes" id="UP000194127">
    <property type="component" value="Unassembled WGS sequence"/>
</dbReference>
<accession>A0A1X6N267</accession>
<protein>
    <recommendedName>
        <fullName evidence="4">Early meiotic induction protein 1</fullName>
    </recommendedName>
</protein>
<feature type="compositionally biased region" description="Polar residues" evidence="1">
    <location>
        <begin position="122"/>
        <end position="131"/>
    </location>
</feature>
<keyword evidence="3" id="KW-1185">Reference proteome</keyword>
<reference evidence="2 3" key="1">
    <citation type="submission" date="2017-04" db="EMBL/GenBank/DDBJ databases">
        <title>Genome Sequence of the Model Brown-Rot Fungus Postia placenta SB12.</title>
        <authorList>
            <consortium name="DOE Joint Genome Institute"/>
            <person name="Gaskell J."/>
            <person name="Kersten P."/>
            <person name="Larrondo L.F."/>
            <person name="Canessa P."/>
            <person name="Martinez D."/>
            <person name="Hibbett D."/>
            <person name="Schmoll M."/>
            <person name="Kubicek C.P."/>
            <person name="Martinez A.T."/>
            <person name="Yadav J."/>
            <person name="Master E."/>
            <person name="Magnuson J.K."/>
            <person name="James T."/>
            <person name="Yaver D."/>
            <person name="Berka R."/>
            <person name="Labutti K."/>
            <person name="Lipzen A."/>
            <person name="Aerts A."/>
            <person name="Barry K."/>
            <person name="Henrissat B."/>
            <person name="Blanchette R."/>
            <person name="Grigoriev I."/>
            <person name="Cullen D."/>
        </authorList>
    </citation>
    <scope>NUCLEOTIDE SEQUENCE [LARGE SCALE GENOMIC DNA]</scope>
    <source>
        <strain evidence="2 3">MAD-698-R-SB12</strain>
    </source>
</reference>
<dbReference type="AlphaFoldDB" id="A0A1X6N267"/>
<gene>
    <name evidence="2" type="ORF">POSPLADRAFT_1140715</name>
</gene>
<dbReference type="PANTHER" id="PTHR28052">
    <property type="entry name" value="UPF0545 PROTEIN C22ORF39"/>
    <property type="match status" value="1"/>
</dbReference>
<name>A0A1X6N267_9APHY</name>
<dbReference type="RefSeq" id="XP_024339509.1">
    <property type="nucleotide sequence ID" value="XM_024485215.1"/>
</dbReference>
<organism evidence="2 3">
    <name type="scientific">Postia placenta MAD-698-R-SB12</name>
    <dbReference type="NCBI Taxonomy" id="670580"/>
    <lineage>
        <taxon>Eukaryota</taxon>
        <taxon>Fungi</taxon>
        <taxon>Dikarya</taxon>
        <taxon>Basidiomycota</taxon>
        <taxon>Agaricomycotina</taxon>
        <taxon>Agaricomycetes</taxon>
        <taxon>Polyporales</taxon>
        <taxon>Adustoporiaceae</taxon>
        <taxon>Rhodonia</taxon>
    </lineage>
</organism>
<feature type="region of interest" description="Disordered" evidence="1">
    <location>
        <begin position="111"/>
        <end position="131"/>
    </location>
</feature>
<evidence type="ECO:0000256" key="1">
    <source>
        <dbReference type="SAM" id="MobiDB-lite"/>
    </source>
</evidence>
<dbReference type="PANTHER" id="PTHR28052:SF1">
    <property type="entry name" value="UPF0545 PROTEIN C22ORF39"/>
    <property type="match status" value="1"/>
</dbReference>
<dbReference type="GeneID" id="36330164"/>
<evidence type="ECO:0000313" key="2">
    <source>
        <dbReference type="EMBL" id="OSX62715.1"/>
    </source>
</evidence>
<dbReference type="InterPro" id="IPR021475">
    <property type="entry name" value="Pants/Emi1-like"/>
</dbReference>
<proteinExistence type="predicted"/>
<dbReference type="EMBL" id="KZ110596">
    <property type="protein sequence ID" value="OSX62715.1"/>
    <property type="molecule type" value="Genomic_DNA"/>
</dbReference>